<dbReference type="OrthoDB" id="291480at2"/>
<organism evidence="2 3">
    <name type="scientific">Crateriforma conspicua</name>
    <dbReference type="NCBI Taxonomy" id="2527996"/>
    <lineage>
        <taxon>Bacteria</taxon>
        <taxon>Pseudomonadati</taxon>
        <taxon>Planctomycetota</taxon>
        <taxon>Planctomycetia</taxon>
        <taxon>Planctomycetales</taxon>
        <taxon>Planctomycetaceae</taxon>
        <taxon>Crateriforma</taxon>
    </lineage>
</organism>
<sequence length="456" mass="47782">MAGPSDPLAKWLPTGDPLAPLKTAAQPAVTTPPPPSTPEPATKQQPHAPERNEPPTAPVQPTGGEEDSEAIPLAIPAAAPAQIHPQATAPPVATRSSPDTGDDPFITPDPDAHRPHRRASKRRPGGLAVTLVVASVASLAGWAGVTLFSVDGDSTDVGDGDSPMASVDAPLAQKQPAVAPENQRQNNDSQLPPVIQPGRSDRSSLAADLGDSWFDQKLASSDTTSPNERSPGDPSPPSTAKPSTPMDTLPATSPDPATMPGPEPTGPPVEPPSVNTDQVRRGDNAYRDAMNALRSGQLDRAIALSKSAVAAAANSQQDRRAEAVRQFAELAQYYRGAMDRSLNQLSPGDSIDLTSAVEVVLVESSLDRVIVRTAGRNKRFARDRLPIALVDRLAADSLVDAGDTALAARACFHSVSPSAGTDADRRQALGWLQSIQTEVIGADRDALIRVLEQWNP</sequence>
<name>A0A5C6FNR5_9PLAN</name>
<feature type="compositionally biased region" description="Polar residues" evidence="1">
    <location>
        <begin position="218"/>
        <end position="228"/>
    </location>
</feature>
<dbReference type="RefSeq" id="WP_146415724.1">
    <property type="nucleotide sequence ID" value="NZ_SJPZ01000002.1"/>
</dbReference>
<dbReference type="EMBL" id="SJPZ01000002">
    <property type="protein sequence ID" value="TWU63039.1"/>
    <property type="molecule type" value="Genomic_DNA"/>
</dbReference>
<reference evidence="2 3" key="1">
    <citation type="submission" date="2019-02" db="EMBL/GenBank/DDBJ databases">
        <title>Deep-cultivation of Planctomycetes and their phenomic and genomic characterization uncovers novel biology.</title>
        <authorList>
            <person name="Wiegand S."/>
            <person name="Jogler M."/>
            <person name="Boedeker C."/>
            <person name="Pinto D."/>
            <person name="Vollmers J."/>
            <person name="Rivas-Marin E."/>
            <person name="Kohn T."/>
            <person name="Peeters S.H."/>
            <person name="Heuer A."/>
            <person name="Rast P."/>
            <person name="Oberbeckmann S."/>
            <person name="Bunk B."/>
            <person name="Jeske O."/>
            <person name="Meyerdierks A."/>
            <person name="Storesund J.E."/>
            <person name="Kallscheuer N."/>
            <person name="Luecker S."/>
            <person name="Lage O.M."/>
            <person name="Pohl T."/>
            <person name="Merkel B.J."/>
            <person name="Hornburger P."/>
            <person name="Mueller R.-W."/>
            <person name="Bruemmer F."/>
            <person name="Labrenz M."/>
            <person name="Spormann A.M."/>
            <person name="Op Den Camp H."/>
            <person name="Overmann J."/>
            <person name="Amann R."/>
            <person name="Jetten M.S.M."/>
            <person name="Mascher T."/>
            <person name="Medema M.H."/>
            <person name="Devos D.P."/>
            <person name="Kaster A.-K."/>
            <person name="Ovreas L."/>
            <person name="Rohde M."/>
            <person name="Galperin M.Y."/>
            <person name="Jogler C."/>
        </authorList>
    </citation>
    <scope>NUCLEOTIDE SEQUENCE [LARGE SCALE GENOMIC DNA]</scope>
    <source>
        <strain evidence="2 3">V7</strain>
    </source>
</reference>
<accession>A0A5C6FNR5</accession>
<feature type="region of interest" description="Disordered" evidence="1">
    <location>
        <begin position="149"/>
        <end position="279"/>
    </location>
</feature>
<dbReference type="AlphaFoldDB" id="A0A5C6FNR5"/>
<protein>
    <submittedName>
        <fullName evidence="2">Uncharacterized protein</fullName>
    </submittedName>
</protein>
<feature type="compositionally biased region" description="Basic residues" evidence="1">
    <location>
        <begin position="114"/>
        <end position="124"/>
    </location>
</feature>
<proteinExistence type="predicted"/>
<feature type="compositionally biased region" description="Low complexity" evidence="1">
    <location>
        <begin position="70"/>
        <end position="91"/>
    </location>
</feature>
<evidence type="ECO:0000313" key="3">
    <source>
        <dbReference type="Proteomes" id="UP000316476"/>
    </source>
</evidence>
<feature type="compositionally biased region" description="Pro residues" evidence="1">
    <location>
        <begin position="257"/>
        <end position="271"/>
    </location>
</feature>
<feature type="region of interest" description="Disordered" evidence="1">
    <location>
        <begin position="1"/>
        <end position="126"/>
    </location>
</feature>
<dbReference type="Proteomes" id="UP000316476">
    <property type="component" value="Unassembled WGS sequence"/>
</dbReference>
<gene>
    <name evidence="2" type="ORF">V7x_47760</name>
</gene>
<comment type="caution">
    <text evidence="2">The sequence shown here is derived from an EMBL/GenBank/DDBJ whole genome shotgun (WGS) entry which is preliminary data.</text>
</comment>
<evidence type="ECO:0000313" key="2">
    <source>
        <dbReference type="EMBL" id="TWU63039.1"/>
    </source>
</evidence>
<evidence type="ECO:0000256" key="1">
    <source>
        <dbReference type="SAM" id="MobiDB-lite"/>
    </source>
</evidence>